<keyword evidence="5 8" id="KW-0418">Kinase</keyword>
<dbReference type="GO" id="GO:0046033">
    <property type="term" value="P:AMP metabolic process"/>
    <property type="evidence" value="ECO:0007669"/>
    <property type="project" value="UniProtKB-UniRule"/>
</dbReference>
<comment type="domain">
    <text evidence="8">Consists of three domains, a large central CORE domain and two small peripheral domains, NMPbind and LID, which undergo movements during catalysis. The LID domain closes over the site of phosphoryl transfer upon GTP binding. Assembling and dissambling the active center during each catalytic cycle provides an effective means to prevent GTP hydrolysis.</text>
</comment>
<feature type="region of interest" description="LID" evidence="8">
    <location>
        <begin position="1296"/>
        <end position="1333"/>
    </location>
</feature>
<feature type="compositionally biased region" description="Basic and acidic residues" evidence="11">
    <location>
        <begin position="918"/>
        <end position="928"/>
    </location>
</feature>
<dbReference type="InterPro" id="IPR036193">
    <property type="entry name" value="ADK_active_lid_dom_sf"/>
</dbReference>
<dbReference type="GO" id="GO:0005524">
    <property type="term" value="F:ATP binding"/>
    <property type="evidence" value="ECO:0007669"/>
    <property type="project" value="InterPro"/>
</dbReference>
<accession>A0A1B0AS22</accession>
<dbReference type="PANTHER" id="PTHR23184:SF9">
    <property type="entry name" value="TETRATRICOPEPTIDE REPEAT PROTEIN 14"/>
    <property type="match status" value="1"/>
</dbReference>
<dbReference type="Gene3D" id="1.25.40.10">
    <property type="entry name" value="Tetratricopeptide repeat domain"/>
    <property type="match status" value="1"/>
</dbReference>
<feature type="region of interest" description="Disordered" evidence="11">
    <location>
        <begin position="736"/>
        <end position="930"/>
    </location>
</feature>
<dbReference type="GO" id="GO:0006172">
    <property type="term" value="P:ADP biosynthetic process"/>
    <property type="evidence" value="ECO:0007669"/>
    <property type="project" value="UniProtKB-UniRule"/>
</dbReference>
<evidence type="ECO:0000313" key="13">
    <source>
        <dbReference type="EnsemblMetazoa" id="GPPI006530-PA"/>
    </source>
</evidence>
<dbReference type="NCBIfam" id="TIGR01351">
    <property type="entry name" value="adk"/>
    <property type="match status" value="2"/>
</dbReference>
<dbReference type="PROSITE" id="PS00113">
    <property type="entry name" value="ADENYLATE_KINASE"/>
    <property type="match status" value="2"/>
</dbReference>
<comment type="caution">
    <text evidence="8">Lacks conserved residue(s) required for the propagation of feature annotation.</text>
</comment>
<feature type="repeat" description="TPR" evidence="9">
    <location>
        <begin position="385"/>
        <end position="418"/>
    </location>
</feature>
<feature type="region of interest" description="Disordered" evidence="11">
    <location>
        <begin position="450"/>
        <end position="503"/>
    </location>
</feature>
<dbReference type="HAMAP" id="MF_00235">
    <property type="entry name" value="Adenylate_kinase_Adk"/>
    <property type="match status" value="2"/>
</dbReference>
<feature type="binding site" evidence="8">
    <location>
        <position position="1212"/>
    </location>
    <ligand>
        <name>AMP</name>
        <dbReference type="ChEBI" id="CHEBI:456215"/>
    </ligand>
</feature>
<dbReference type="Pfam" id="PF13414">
    <property type="entry name" value="TPR_11"/>
    <property type="match status" value="1"/>
</dbReference>
<dbReference type="Proteomes" id="UP000092460">
    <property type="component" value="Unassembled WGS sequence"/>
</dbReference>
<dbReference type="InterPro" id="IPR027417">
    <property type="entry name" value="P-loop_NTPase"/>
</dbReference>
<dbReference type="GO" id="GO:0046039">
    <property type="term" value="P:GTP metabolic process"/>
    <property type="evidence" value="ECO:0007669"/>
    <property type="project" value="UniProtKB-UniRule"/>
</dbReference>
<dbReference type="GO" id="GO:0005759">
    <property type="term" value="C:mitochondrial matrix"/>
    <property type="evidence" value="ECO:0007669"/>
    <property type="project" value="UniProtKB-SubCell"/>
</dbReference>
<evidence type="ECO:0000256" key="8">
    <source>
        <dbReference type="HAMAP-Rule" id="MF_03169"/>
    </source>
</evidence>
<evidence type="ECO:0000256" key="11">
    <source>
        <dbReference type="SAM" id="MobiDB-lite"/>
    </source>
</evidence>
<sequence>MDVDLIKKALCFHGKPMQKIWDDERGAGDLQKMGVPEDGNYSIYMERQKYFTFQDRAKRLKLHQFLARKAPDLYDNDLLKMYLLRGSALTTEEREKAKFFVARVPSYEIVMPHKQDKTKILRRVLESLQPGDIIYAIVIRSKSSISSAPIVVKPLCTGEPCVHILRDSNIKAIIPNQLVGTLPLDKLGKPRSISTNDYLCCEMVEFSIDADRMTLSLEHTIGKQKNAKLGIISQDELPLIYRKTVDNTLDKYEECIRKAKEFENPNCKILYIMNGLVINDTFSVMRSLKCEFPRPEYAKELRQIQASKWAFRSVAEGIEYFKIGQHVEAFQCLNRALNIDPRNVEGLVARGALYANKGSFLKAVEDFEKALKLNAYHVNARKYMGETLVALARSYEEDNRIQDAAKAYRDCLNIIPNHEQARLSLEVIQQRTGASIEPLSIPVYDSSHNVSESEKLAQKQRASPPSLSSNESNATESSSASGSDSSDIPHTSTSKKDRSLSPLSKKMVLHSASLENSNKQPKFNQPFYMTQTVSSTVIPNEFKLDEDDTETRVRKLLHEASKHKKEKKKSKKKKSKKSKKSSSKNKESSNILDKINLEEAYKFLGSGLHLESKLNENLKLYEQTIAEIKKRQELLEQAQQITNNAAAIPTDTAVKKREKSETPPPRAPSMRICSNDVTPSSAKSTTSTSSFKIMGFGKTQVPPPPPSIKPEPAKFSFQIKKPVKVDKFGLVRLATPALPKSPTLSPERSSRSRHRSRSGGRRKSRSHSPSSRERRSSRYRRPRSTTRSRSFSPYNKRRYRSSRRRISRSFSRSRSHSRPQTKSVRRRGGDYRRSPSPFVPRGTPSPRSRHRRSPSTRRSHRYRRHISRSPSHNHLQPARHTNRTWQRPGYNPLKSSSSFTSNSSSNKNSSNKSSSELWSHDKFEDKNDGPSIEEIDEIINRAQKERKEEIIKRDKNILKKSSTGSGKSTVAKRILEEFDLVHISPGDLLRANIEKNTDLGKQAEAYVNQGKLVPDNIIIEFIAGHLRDLTCTSFLLDGFPRNITQAKRLSEVQKLNAVIYLNIPHAELIRRIEGRFVHTKSGRVYNTYFNKPKVPGKDDVTGEDLIKREDDKPEVFAERLKTYEQTVKPILEYYEKEFPGILKSVDDTTSDEIVCKIQKLLADLQNFLEFSMFKKAVRAVILGPPASGKGTISKRIVEKFDFVHISPGDILRSNIEKQTKLGKKAETYVNQGKLVPNELIIKCMTDHLKEVKNKSFLLDGFPRNVTQAKSLSTIQKINAVINLNVPHEVIIERIEGRWIHLKSGRVYNTGFNKPKIPGKDDITGDDLVKRNDDKVDILAERLKIYDAMIMPVLEYYQQSPGLITTFKGSTTNEMWPKVEKFIIDLQNSLAEGEKI</sequence>
<dbReference type="CDD" id="cd01428">
    <property type="entry name" value="ADK"/>
    <property type="match status" value="2"/>
</dbReference>
<dbReference type="PRINTS" id="PR00094">
    <property type="entry name" value="ADENYLTKNASE"/>
</dbReference>
<feature type="domain" description="Adenylate kinase active site lid" evidence="12">
    <location>
        <begin position="1075"/>
        <end position="1110"/>
    </location>
</feature>
<feature type="domain" description="Adenylate kinase active site lid" evidence="12">
    <location>
        <begin position="1297"/>
        <end position="1332"/>
    </location>
</feature>
<dbReference type="PANTHER" id="PTHR23184">
    <property type="entry name" value="TETRATRICOPEPTIDE REPEAT PROTEIN 14"/>
    <property type="match status" value="1"/>
</dbReference>
<evidence type="ECO:0000313" key="14">
    <source>
        <dbReference type="Proteomes" id="UP000092460"/>
    </source>
</evidence>
<dbReference type="Pfam" id="PF05191">
    <property type="entry name" value="ADK_lid"/>
    <property type="match status" value="2"/>
</dbReference>
<feature type="compositionally biased region" description="Basic residues" evidence="11">
    <location>
        <begin position="561"/>
        <end position="583"/>
    </location>
</feature>
<feature type="repeat" description="TPR" evidence="9">
    <location>
        <begin position="310"/>
        <end position="343"/>
    </location>
</feature>
<dbReference type="InterPro" id="IPR006259">
    <property type="entry name" value="Adenyl_kin_sub"/>
</dbReference>
<dbReference type="EC" id="2.7.4.10" evidence="8"/>
<feature type="region of interest" description="NMPbind" evidence="8">
    <location>
        <begin position="1206"/>
        <end position="1235"/>
    </location>
</feature>
<feature type="compositionally biased region" description="Basic residues" evidence="11">
    <location>
        <begin position="751"/>
        <end position="766"/>
    </location>
</feature>
<evidence type="ECO:0000256" key="1">
    <source>
        <dbReference type="ARBA" id="ARBA00004305"/>
    </source>
</evidence>
<comment type="function">
    <text evidence="8">Involved in maintaining the homeostasis of cellular nucleotides by catalyzing the interconversion of nucleoside phosphates. Has GTP:AMP phosphotransferase and ITP:AMP phosphotransferase activities.</text>
</comment>
<comment type="catalytic activity">
    <reaction evidence="8">
        <text>a ribonucleoside 5'-triphosphate + AMP = a ribonucleoside 5'-diphosphate + ADP</text>
        <dbReference type="Rhea" id="RHEA:13749"/>
        <dbReference type="ChEBI" id="CHEBI:57930"/>
        <dbReference type="ChEBI" id="CHEBI:61557"/>
        <dbReference type="ChEBI" id="CHEBI:456215"/>
        <dbReference type="ChEBI" id="CHEBI:456216"/>
        <dbReference type="EC" id="2.7.4.10"/>
    </reaction>
</comment>
<feature type="binding site" evidence="8">
    <location>
        <position position="1371"/>
    </location>
    <ligand>
        <name>GTP</name>
        <dbReference type="ChEBI" id="CHEBI:37565"/>
    </ligand>
</feature>
<feature type="binding site" evidence="8">
    <location>
        <position position="1267"/>
    </location>
    <ligand>
        <name>AMP</name>
        <dbReference type="ChEBI" id="CHEBI:456215"/>
    </ligand>
</feature>
<feature type="binding site" evidence="8">
    <location>
        <position position="1297"/>
    </location>
    <ligand>
        <name>GTP</name>
        <dbReference type="ChEBI" id="CHEBI:37565"/>
    </ligand>
</feature>
<dbReference type="InterPro" id="IPR011990">
    <property type="entry name" value="TPR-like_helical_dom_sf"/>
</dbReference>
<feature type="compositionally biased region" description="Low complexity" evidence="11">
    <location>
        <begin position="466"/>
        <end position="486"/>
    </location>
</feature>
<keyword evidence="3 8" id="KW-0808">Transferase</keyword>
<evidence type="ECO:0000256" key="5">
    <source>
        <dbReference type="ARBA" id="ARBA00022777"/>
    </source>
</evidence>
<dbReference type="FunFam" id="3.40.50.300:FF:000106">
    <property type="entry name" value="Adenylate kinase mitochondrial"/>
    <property type="match status" value="2"/>
</dbReference>
<feature type="region of interest" description="Disordered" evidence="11">
    <location>
        <begin position="652"/>
        <end position="713"/>
    </location>
</feature>
<evidence type="ECO:0000256" key="2">
    <source>
        <dbReference type="ARBA" id="ARBA00022553"/>
    </source>
</evidence>
<feature type="region of interest" description="Disordered" evidence="11">
    <location>
        <begin position="558"/>
        <end position="588"/>
    </location>
</feature>
<dbReference type="InterPro" id="IPR000850">
    <property type="entry name" value="Adenylat/UMP-CMP_kin"/>
</dbReference>
<feature type="binding site" evidence="8">
    <location>
        <position position="1341"/>
    </location>
    <ligand>
        <name>AMP</name>
        <dbReference type="ChEBI" id="CHEBI:456215"/>
    </ligand>
</feature>
<evidence type="ECO:0000256" key="10">
    <source>
        <dbReference type="SAM" id="Coils"/>
    </source>
</evidence>
<dbReference type="EMBL" id="JXJN01002652">
    <property type="status" value="NOT_ANNOTATED_CDS"/>
    <property type="molecule type" value="Genomic_DNA"/>
</dbReference>
<evidence type="ECO:0000256" key="3">
    <source>
        <dbReference type="ARBA" id="ARBA00022679"/>
    </source>
</evidence>
<reference evidence="14" key="1">
    <citation type="submission" date="2015-01" db="EMBL/GenBank/DDBJ databases">
        <authorList>
            <person name="Aksoy S."/>
            <person name="Warren W."/>
            <person name="Wilson R.K."/>
        </authorList>
    </citation>
    <scope>NUCLEOTIDE SEQUENCE [LARGE SCALE GENOMIC DNA]</scope>
    <source>
        <strain evidence="14">IAEA</strain>
    </source>
</reference>
<comment type="subcellular location">
    <subcellularLocation>
        <location evidence="1 8">Mitochondrion matrix</location>
    </subcellularLocation>
</comment>
<comment type="subunit">
    <text evidence="8">Monomer.</text>
</comment>
<reference evidence="13" key="2">
    <citation type="submission" date="2020-05" db="UniProtKB">
        <authorList>
            <consortium name="EnsemblMetazoa"/>
        </authorList>
    </citation>
    <scope>IDENTIFICATION</scope>
    <source>
        <strain evidence="13">IAEA</strain>
    </source>
</reference>
<dbReference type="SUPFAM" id="SSF57774">
    <property type="entry name" value="Microbial and mitochondrial ADK, insert 'zinc finger' domain"/>
    <property type="match status" value="2"/>
</dbReference>
<comment type="similarity">
    <text evidence="8">Belongs to the adenylate kinase family. AK3 subfamily.</text>
</comment>
<dbReference type="InterPro" id="IPR028586">
    <property type="entry name" value="AK3/Ak4_mitochondrial"/>
</dbReference>
<evidence type="ECO:0000256" key="9">
    <source>
        <dbReference type="PROSITE-ProRule" id="PRU00339"/>
    </source>
</evidence>
<keyword evidence="10" id="KW-0175">Coiled coil</keyword>
<dbReference type="GO" id="GO:0005525">
    <property type="term" value="F:GTP binding"/>
    <property type="evidence" value="ECO:0007669"/>
    <property type="project" value="UniProtKB-KW"/>
</dbReference>
<feature type="binding site" evidence="8">
    <location>
        <begin position="1306"/>
        <end position="1307"/>
    </location>
    <ligand>
        <name>GTP</name>
        <dbReference type="ChEBI" id="CHEBI:37565"/>
    </ligand>
</feature>
<dbReference type="SUPFAM" id="SSF48452">
    <property type="entry name" value="TPR-like"/>
    <property type="match status" value="1"/>
</dbReference>
<keyword evidence="14" id="KW-1185">Reference proteome</keyword>
<evidence type="ECO:0000256" key="7">
    <source>
        <dbReference type="ARBA" id="ARBA00023134"/>
    </source>
</evidence>
<keyword evidence="4 8" id="KW-0547">Nucleotide-binding</keyword>
<dbReference type="InterPro" id="IPR019734">
    <property type="entry name" value="TPR_rpt"/>
</dbReference>
<dbReference type="GO" id="GO:0046899">
    <property type="term" value="F:nucleoside triphosphate adenylate kinase activity"/>
    <property type="evidence" value="ECO:0007669"/>
    <property type="project" value="UniProtKB-UniRule"/>
</dbReference>
<dbReference type="InterPro" id="IPR007862">
    <property type="entry name" value="Adenylate_kinase_lid-dom"/>
</dbReference>
<feature type="coiled-coil region" evidence="10">
    <location>
        <begin position="611"/>
        <end position="641"/>
    </location>
</feature>
<proteinExistence type="inferred from homology"/>
<feature type="binding site" evidence="8">
    <location>
        <position position="1330"/>
    </location>
    <ligand>
        <name>AMP</name>
        <dbReference type="ChEBI" id="CHEBI:456215"/>
    </ligand>
</feature>
<gene>
    <name evidence="8" type="primary">Adk3</name>
</gene>
<dbReference type="STRING" id="67801.A0A1B0AS22"/>
<feature type="compositionally biased region" description="Basic residues" evidence="11">
    <location>
        <begin position="777"/>
        <end position="786"/>
    </location>
</feature>
<evidence type="ECO:0000259" key="12">
    <source>
        <dbReference type="Pfam" id="PF05191"/>
    </source>
</evidence>
<dbReference type="InterPro" id="IPR033690">
    <property type="entry name" value="Adenylat_kinase_CS"/>
</dbReference>
<evidence type="ECO:0000256" key="4">
    <source>
        <dbReference type="ARBA" id="ARBA00022741"/>
    </source>
</evidence>
<feature type="binding site" evidence="8">
    <location>
        <begin position="1233"/>
        <end position="1235"/>
    </location>
    <ligand>
        <name>AMP</name>
        <dbReference type="ChEBI" id="CHEBI:456215"/>
    </ligand>
</feature>
<name>A0A1B0AS22_9MUSC</name>
<dbReference type="SUPFAM" id="SSF52540">
    <property type="entry name" value="P-loop containing nucleoside triphosphate hydrolases"/>
    <property type="match status" value="2"/>
</dbReference>
<dbReference type="EnsemblMetazoa" id="GPPI006530-RA">
    <property type="protein sequence ID" value="GPPI006530-PA"/>
    <property type="gene ID" value="GPPI006530"/>
</dbReference>
<evidence type="ECO:0000256" key="6">
    <source>
        <dbReference type="ARBA" id="ARBA00023128"/>
    </source>
</evidence>
<feature type="compositionally biased region" description="Basic residues" evidence="11">
    <location>
        <begin position="847"/>
        <end position="867"/>
    </location>
</feature>
<feature type="compositionally biased region" description="Low complexity" evidence="11">
    <location>
        <begin position="894"/>
        <end position="915"/>
    </location>
</feature>
<feature type="compositionally biased region" description="Basic residues" evidence="11">
    <location>
        <begin position="795"/>
        <end position="826"/>
    </location>
</feature>
<keyword evidence="9" id="KW-0802">TPR repeat</keyword>
<dbReference type="SMART" id="SM00028">
    <property type="entry name" value="TPR"/>
    <property type="match status" value="3"/>
</dbReference>
<keyword evidence="6 8" id="KW-0496">Mitochondrion</keyword>
<dbReference type="Pfam" id="PF00406">
    <property type="entry name" value="ADK"/>
    <property type="match status" value="2"/>
</dbReference>
<dbReference type="GO" id="GO:0046041">
    <property type="term" value="P:ITP metabolic process"/>
    <property type="evidence" value="ECO:0007669"/>
    <property type="project" value="UniProtKB-UniRule"/>
</dbReference>
<feature type="repeat" description="TPR" evidence="9">
    <location>
        <begin position="344"/>
        <end position="377"/>
    </location>
</feature>
<dbReference type="Gene3D" id="3.40.50.300">
    <property type="entry name" value="P-loop containing nucleotide triphosphate hydrolases"/>
    <property type="match status" value="2"/>
</dbReference>
<feature type="binding site" evidence="8">
    <location>
        <begin position="1260"/>
        <end position="1263"/>
    </location>
    <ligand>
        <name>AMP</name>
        <dbReference type="ChEBI" id="CHEBI:456215"/>
    </ligand>
</feature>
<dbReference type="GO" id="GO:0004017">
    <property type="term" value="F:AMP kinase activity"/>
    <property type="evidence" value="ECO:0007669"/>
    <property type="project" value="InterPro"/>
</dbReference>
<keyword evidence="2" id="KW-0597">Phosphoprotein</keyword>
<dbReference type="VEuPathDB" id="VectorBase:GPPI006530"/>
<organism evidence="13 14">
    <name type="scientific">Glossina palpalis gambiensis</name>
    <dbReference type="NCBI Taxonomy" id="67801"/>
    <lineage>
        <taxon>Eukaryota</taxon>
        <taxon>Metazoa</taxon>
        <taxon>Ecdysozoa</taxon>
        <taxon>Arthropoda</taxon>
        <taxon>Hexapoda</taxon>
        <taxon>Insecta</taxon>
        <taxon>Pterygota</taxon>
        <taxon>Neoptera</taxon>
        <taxon>Endopterygota</taxon>
        <taxon>Diptera</taxon>
        <taxon>Brachycera</taxon>
        <taxon>Muscomorpha</taxon>
        <taxon>Hippoboscoidea</taxon>
        <taxon>Glossinidae</taxon>
        <taxon>Glossina</taxon>
    </lineage>
</organism>
<feature type="compositionally biased region" description="Low complexity" evidence="11">
    <location>
        <begin position="678"/>
        <end position="690"/>
    </location>
</feature>
<protein>
    <recommendedName>
        <fullName evidence="8">GTP:AMP phosphotransferase, mitochondrial</fullName>
        <ecNumber evidence="8">2.7.4.10</ecNumber>
    </recommendedName>
    <alternativeName>
        <fullName evidence="8">Adenylate kinase 3</fullName>
        <shortName evidence="8">AK 3</shortName>
    </alternativeName>
</protein>
<keyword evidence="7 8" id="KW-0342">GTP-binding</keyword>
<dbReference type="InterPro" id="IPR039190">
    <property type="entry name" value="TTC14"/>
</dbReference>
<dbReference type="PROSITE" id="PS50005">
    <property type="entry name" value="TPR"/>
    <property type="match status" value="3"/>
</dbReference>
<dbReference type="HAMAP" id="MF_03169">
    <property type="entry name" value="Adenylate_kinase_AK3"/>
    <property type="match status" value="1"/>
</dbReference>